<organism evidence="5">
    <name type="scientific">Arundo donax</name>
    <name type="common">Giant reed</name>
    <name type="synonym">Donax arundinaceus</name>
    <dbReference type="NCBI Taxonomy" id="35708"/>
    <lineage>
        <taxon>Eukaryota</taxon>
        <taxon>Viridiplantae</taxon>
        <taxon>Streptophyta</taxon>
        <taxon>Embryophyta</taxon>
        <taxon>Tracheophyta</taxon>
        <taxon>Spermatophyta</taxon>
        <taxon>Magnoliopsida</taxon>
        <taxon>Liliopsida</taxon>
        <taxon>Poales</taxon>
        <taxon>Poaceae</taxon>
        <taxon>PACMAD clade</taxon>
        <taxon>Arundinoideae</taxon>
        <taxon>Arundineae</taxon>
        <taxon>Arundo</taxon>
    </lineage>
</organism>
<feature type="repeat" description="PPR" evidence="4">
    <location>
        <begin position="1"/>
        <end position="28"/>
    </location>
</feature>
<dbReference type="InterPro" id="IPR011990">
    <property type="entry name" value="TPR-like_helical_dom_sf"/>
</dbReference>
<evidence type="ECO:0008006" key="6">
    <source>
        <dbReference type="Google" id="ProtNLM"/>
    </source>
</evidence>
<dbReference type="EMBL" id="GBRH01207637">
    <property type="protein sequence ID" value="JAD90258.1"/>
    <property type="molecule type" value="Transcribed_RNA"/>
</dbReference>
<proteinExistence type="inferred from homology"/>
<evidence type="ECO:0000256" key="3">
    <source>
        <dbReference type="ARBA" id="ARBA00022946"/>
    </source>
</evidence>
<reference evidence="5" key="1">
    <citation type="submission" date="2014-09" db="EMBL/GenBank/DDBJ databases">
        <authorList>
            <person name="Magalhaes I.L.F."/>
            <person name="Oliveira U."/>
            <person name="Santos F.R."/>
            <person name="Vidigal T.H.D.A."/>
            <person name="Brescovit A.D."/>
            <person name="Santos A.J."/>
        </authorList>
    </citation>
    <scope>NUCLEOTIDE SEQUENCE</scope>
    <source>
        <tissue evidence="5">Shoot tissue taken approximately 20 cm above the soil surface</tissue>
    </source>
</reference>
<dbReference type="AlphaFoldDB" id="A0A0A9DU81"/>
<accession>A0A0A9DU81</accession>
<dbReference type="Pfam" id="PF13041">
    <property type="entry name" value="PPR_2"/>
    <property type="match status" value="1"/>
</dbReference>
<keyword evidence="3" id="KW-0809">Transit peptide</keyword>
<dbReference type="InterPro" id="IPR002885">
    <property type="entry name" value="PPR_rpt"/>
</dbReference>
<sequence>MITGYVAAGEFDEAQKFFDDMLVRGQLPNVYTYNSMIRGLCTVGKFDKAILYAEGHGFAWMHTKLFSL</sequence>
<dbReference type="Gene3D" id="1.25.40.10">
    <property type="entry name" value="Tetratricopeptide repeat domain"/>
    <property type="match status" value="1"/>
</dbReference>
<protein>
    <recommendedName>
        <fullName evidence="6">Pentatricopeptide repeat-containing protein</fullName>
    </recommendedName>
</protein>
<evidence type="ECO:0000313" key="5">
    <source>
        <dbReference type="EMBL" id="JAD90258.1"/>
    </source>
</evidence>
<evidence type="ECO:0000256" key="1">
    <source>
        <dbReference type="ARBA" id="ARBA00007626"/>
    </source>
</evidence>
<comment type="similarity">
    <text evidence="1">Belongs to the PPR family. P subfamily.</text>
</comment>
<evidence type="ECO:0000256" key="4">
    <source>
        <dbReference type="PROSITE-ProRule" id="PRU00708"/>
    </source>
</evidence>
<dbReference type="NCBIfam" id="TIGR00756">
    <property type="entry name" value="PPR"/>
    <property type="match status" value="2"/>
</dbReference>
<dbReference type="PANTHER" id="PTHR47941">
    <property type="entry name" value="PENTATRICOPEPTIDE REPEAT-CONTAINING PROTEIN 3, MITOCHONDRIAL"/>
    <property type="match status" value="1"/>
</dbReference>
<name>A0A0A9DU81_ARUDO</name>
<evidence type="ECO:0000256" key="2">
    <source>
        <dbReference type="ARBA" id="ARBA00022737"/>
    </source>
</evidence>
<keyword evidence="2" id="KW-0677">Repeat</keyword>
<dbReference type="PROSITE" id="PS51375">
    <property type="entry name" value="PPR"/>
    <property type="match status" value="1"/>
</dbReference>
<reference evidence="5" key="2">
    <citation type="journal article" date="2015" name="Data Brief">
        <title>Shoot transcriptome of the giant reed, Arundo donax.</title>
        <authorList>
            <person name="Barrero R.A."/>
            <person name="Guerrero F.D."/>
            <person name="Moolhuijzen P."/>
            <person name="Goolsby J.A."/>
            <person name="Tidwell J."/>
            <person name="Bellgard S.E."/>
            <person name="Bellgard M.I."/>
        </authorList>
    </citation>
    <scope>NUCLEOTIDE SEQUENCE</scope>
    <source>
        <tissue evidence="5">Shoot tissue taken approximately 20 cm above the soil surface</tissue>
    </source>
</reference>